<comment type="subcellular location">
    <subcellularLocation>
        <location evidence="8">Cell inner membrane</location>
        <topology evidence="8">Multi-pass membrane protein</topology>
    </subcellularLocation>
    <subcellularLocation>
        <location evidence="1">Cell membrane</location>
        <topology evidence="1">Multi-pass membrane protein</topology>
    </subcellularLocation>
</comment>
<evidence type="ECO:0000313" key="9">
    <source>
        <dbReference type="EMBL" id="MBA1306741.1"/>
    </source>
</evidence>
<keyword evidence="8" id="KW-0997">Cell inner membrane</keyword>
<feature type="transmembrane region" description="Helical" evidence="8">
    <location>
        <begin position="404"/>
        <end position="423"/>
    </location>
</feature>
<feature type="transmembrane region" description="Helical" evidence="8">
    <location>
        <begin position="129"/>
        <end position="151"/>
    </location>
</feature>
<evidence type="ECO:0000256" key="1">
    <source>
        <dbReference type="ARBA" id="ARBA00004651"/>
    </source>
</evidence>
<evidence type="ECO:0000256" key="4">
    <source>
        <dbReference type="ARBA" id="ARBA00022475"/>
    </source>
</evidence>
<dbReference type="InterPro" id="IPR003804">
    <property type="entry name" value="Lactate_perm"/>
</dbReference>
<gene>
    <name evidence="9" type="ORF">G7024_20300</name>
</gene>
<evidence type="ECO:0000256" key="3">
    <source>
        <dbReference type="ARBA" id="ARBA00022448"/>
    </source>
</evidence>
<feature type="transmembrane region" description="Helical" evidence="8">
    <location>
        <begin position="200"/>
        <end position="223"/>
    </location>
</feature>
<feature type="transmembrane region" description="Helical" evidence="8">
    <location>
        <begin position="479"/>
        <end position="501"/>
    </location>
</feature>
<comment type="caution">
    <text evidence="9">The sequence shown here is derived from an EMBL/GenBank/DDBJ whole genome shotgun (WGS) entry which is preliminary data.</text>
</comment>
<comment type="caution">
    <text evidence="8">Lacks conserved residue(s) required for the propagation of feature annotation.</text>
</comment>
<evidence type="ECO:0000256" key="2">
    <source>
        <dbReference type="ARBA" id="ARBA00010100"/>
    </source>
</evidence>
<feature type="transmembrane region" description="Helical" evidence="8">
    <location>
        <begin position="158"/>
        <end position="180"/>
    </location>
</feature>
<feature type="transmembrane region" description="Helical" evidence="8">
    <location>
        <begin position="322"/>
        <end position="339"/>
    </location>
</feature>
<organism evidence="9 10">
    <name type="scientific">Stutzerimonas stutzeri</name>
    <name type="common">Pseudomonas stutzeri</name>
    <dbReference type="NCBI Taxonomy" id="316"/>
    <lineage>
        <taxon>Bacteria</taxon>
        <taxon>Pseudomonadati</taxon>
        <taxon>Pseudomonadota</taxon>
        <taxon>Gammaproteobacteria</taxon>
        <taxon>Pseudomonadales</taxon>
        <taxon>Pseudomonadaceae</taxon>
        <taxon>Stutzerimonas</taxon>
    </lineage>
</organism>
<feature type="transmembrane region" description="Helical" evidence="8">
    <location>
        <begin position="235"/>
        <end position="257"/>
    </location>
</feature>
<keyword evidence="5 8" id="KW-0812">Transmembrane</keyword>
<dbReference type="PANTHER" id="PTHR30003:SF0">
    <property type="entry name" value="GLYCOLATE PERMEASE GLCA-RELATED"/>
    <property type="match status" value="1"/>
</dbReference>
<keyword evidence="3 8" id="KW-0813">Transport</keyword>
<dbReference type="GO" id="GO:0015129">
    <property type="term" value="F:lactate transmembrane transporter activity"/>
    <property type="evidence" value="ECO:0007669"/>
    <property type="project" value="UniProtKB-UniRule"/>
</dbReference>
<keyword evidence="4" id="KW-1003">Cell membrane</keyword>
<feature type="transmembrane region" description="Helical" evidence="8">
    <location>
        <begin position="369"/>
        <end position="392"/>
    </location>
</feature>
<name>A0A0H3YY41_STUST</name>
<feature type="transmembrane region" description="Helical" evidence="8">
    <location>
        <begin position="263"/>
        <end position="280"/>
    </location>
</feature>
<evidence type="ECO:0000256" key="5">
    <source>
        <dbReference type="ARBA" id="ARBA00022692"/>
    </source>
</evidence>
<evidence type="ECO:0000256" key="7">
    <source>
        <dbReference type="ARBA" id="ARBA00023136"/>
    </source>
</evidence>
<keyword evidence="7 8" id="KW-0472">Membrane</keyword>
<evidence type="ECO:0000256" key="6">
    <source>
        <dbReference type="ARBA" id="ARBA00022989"/>
    </source>
</evidence>
<dbReference type="PANTHER" id="PTHR30003">
    <property type="entry name" value="L-LACTATE PERMEASE"/>
    <property type="match status" value="1"/>
</dbReference>
<feature type="transmembrane region" description="Helical" evidence="8">
    <location>
        <begin position="103"/>
        <end position="123"/>
    </location>
</feature>
<dbReference type="GO" id="GO:0015295">
    <property type="term" value="F:solute:proton symporter activity"/>
    <property type="evidence" value="ECO:0007669"/>
    <property type="project" value="TreeGrafter"/>
</dbReference>
<dbReference type="EMBL" id="JAAMRD010000021">
    <property type="protein sequence ID" value="MBA1306741.1"/>
    <property type="molecule type" value="Genomic_DNA"/>
</dbReference>
<reference evidence="9" key="1">
    <citation type="submission" date="2020-02" db="EMBL/GenBank/DDBJ databases">
        <title>Synteny-based analysis reveals conserved mechanism for high triclosan tolerance in Pseudomonas, as well as instances of horizontal transfer.</title>
        <authorList>
            <person name="Mcfarland A.G."/>
            <person name="Bertucci H.K."/>
            <person name="Litmann E."/>
            <person name="Shen J."/>
            <person name="Huttenhower C."/>
            <person name="Hartmann E.M."/>
        </authorList>
    </citation>
    <scope>NUCLEOTIDE SEQUENCE</scope>
    <source>
        <strain evidence="9">109A1</strain>
    </source>
</reference>
<dbReference type="Pfam" id="PF02652">
    <property type="entry name" value="Lactate_perm"/>
    <property type="match status" value="1"/>
</dbReference>
<comment type="function">
    <text evidence="8">Uptake of L-lactate across the membrane. Can also transport D-lactate and glycolate.</text>
</comment>
<accession>F8GZL8</accession>
<feature type="transmembrane region" description="Helical" evidence="8">
    <location>
        <begin position="443"/>
        <end position="467"/>
    </location>
</feature>
<evidence type="ECO:0000256" key="8">
    <source>
        <dbReference type="RuleBase" id="RU365092"/>
    </source>
</evidence>
<feature type="transmembrane region" description="Helical" evidence="8">
    <location>
        <begin position="59"/>
        <end position="82"/>
    </location>
</feature>
<dbReference type="AlphaFoldDB" id="A0A0H3YY41"/>
<comment type="similarity">
    <text evidence="2 8">Belongs to the lactate permease family.</text>
</comment>
<dbReference type="GeneID" id="66822733"/>
<proteinExistence type="inferred from homology"/>
<dbReference type="GO" id="GO:0005886">
    <property type="term" value="C:plasma membrane"/>
    <property type="evidence" value="ECO:0007669"/>
    <property type="project" value="UniProtKB-SubCell"/>
</dbReference>
<feature type="transmembrane region" description="Helical" evidence="8">
    <location>
        <begin position="31"/>
        <end position="47"/>
    </location>
</feature>
<sequence>MSNGLLALFAFTPILLAAVMLIGLRWPASRAMPLVYLFTAAIGLFVWDMSFNRIIASTLQGLVITLGLLWIIFGAILLLNTLKHSGGITAIRAGFTTISPDRRIQAIIIAWLFGCFIEGASGFGTPAAIAAPLLVAVGFPAMAAVLLGMLVQSTPVSFGAVGTPIVVGINSGLDTATIGAQLTAQGSSWSIFLQQITSSVAITHAIVGTVMPLVMVLMLTRFFGKEKSWKAGFEVLPFAIFAGLAFTLPYAATGIFLGPEFPSLLGGLVGLAIVTTAARFKFLTPKTTWDFADAKEWPAEWLGTIEMKLDDIAARPMSAFRAWLPYVLVGALLVISRVFPQVGAALKSVSVAFANILGEAGINAGIEPLYLPGGILVAVVLITFFLHGMRAAELKAAVKESSSVLLSAGFVLLFTVPMVRILINSGVNGAELASMPIVMARYVADSVGGIYPLLAPSVGALGAFLAGSNTVSNMMFSQFQFGVAQSLGISGAMVVATQAVGAAAGNMVAIHNVVAASATVGLLGREGSTLRKTVWPTLYYVLFTGVIGLIAIYVLGVTDPLVGV</sequence>
<protein>
    <recommendedName>
        <fullName evidence="8">L-lactate permease</fullName>
    </recommendedName>
</protein>
<feature type="transmembrane region" description="Helical" evidence="8">
    <location>
        <begin position="507"/>
        <end position="525"/>
    </location>
</feature>
<keyword evidence="6 8" id="KW-1133">Transmembrane helix</keyword>
<feature type="transmembrane region" description="Helical" evidence="8">
    <location>
        <begin position="537"/>
        <end position="556"/>
    </location>
</feature>
<dbReference type="Proteomes" id="UP001138621">
    <property type="component" value="Unassembled WGS sequence"/>
</dbReference>
<dbReference type="RefSeq" id="WP_013983888.1">
    <property type="nucleotide sequence ID" value="NC_015740.1"/>
</dbReference>
<feature type="transmembrane region" description="Helical" evidence="8">
    <location>
        <begin position="6"/>
        <end position="24"/>
    </location>
</feature>
<dbReference type="KEGG" id="psz:PSTAB_3381"/>
<accession>A0A0H3YY41</accession>
<evidence type="ECO:0000313" key="10">
    <source>
        <dbReference type="Proteomes" id="UP001138621"/>
    </source>
</evidence>